<dbReference type="InterPro" id="IPR008116">
    <property type="entry name" value="SSDP_DNA-bd"/>
</dbReference>
<dbReference type="EMBL" id="JAFBMS010000023">
    <property type="protein sequence ID" value="KAG9343426.1"/>
    <property type="molecule type" value="Genomic_DNA"/>
</dbReference>
<sequence length="206" mass="22170">MPALGFQSCASVRNPIINMANDLEPPALALRLMGLLALYVYEYLLHVGAQKSAQTFLSDGRRTSLSESPQDSCTHGGGKEMQSKEKDLPSLGKIMARKALILKSRRRSGANPGILISPFGKAPGRGRWIPAFVGTLLDLDALLTLSFSLCVDLHGYSSAMSSHPCHSLKRAADTVATSWGAGRITCFANRHTNGMPVCAWASRNPM</sequence>
<dbReference type="PRINTS" id="PR01743">
    <property type="entry name" value="SSDNABINDING"/>
</dbReference>
<feature type="compositionally biased region" description="Basic and acidic residues" evidence="1">
    <location>
        <begin position="77"/>
        <end position="87"/>
    </location>
</feature>
<proteinExistence type="predicted"/>
<name>A0A8T2NV83_9TELE</name>
<evidence type="ECO:0008006" key="4">
    <source>
        <dbReference type="Google" id="ProtNLM"/>
    </source>
</evidence>
<dbReference type="GO" id="GO:0003697">
    <property type="term" value="F:single-stranded DNA binding"/>
    <property type="evidence" value="ECO:0007669"/>
    <property type="project" value="InterPro"/>
</dbReference>
<evidence type="ECO:0000313" key="2">
    <source>
        <dbReference type="EMBL" id="KAG9343426.1"/>
    </source>
</evidence>
<evidence type="ECO:0000313" key="3">
    <source>
        <dbReference type="Proteomes" id="UP000824540"/>
    </source>
</evidence>
<dbReference type="Proteomes" id="UP000824540">
    <property type="component" value="Unassembled WGS sequence"/>
</dbReference>
<keyword evidence="3" id="KW-1185">Reference proteome</keyword>
<evidence type="ECO:0000256" key="1">
    <source>
        <dbReference type="SAM" id="MobiDB-lite"/>
    </source>
</evidence>
<dbReference type="PROSITE" id="PS50896">
    <property type="entry name" value="LISH"/>
    <property type="match status" value="1"/>
</dbReference>
<feature type="region of interest" description="Disordered" evidence="1">
    <location>
        <begin position="60"/>
        <end position="87"/>
    </location>
</feature>
<organism evidence="2 3">
    <name type="scientific">Albula glossodonta</name>
    <name type="common">roundjaw bonefish</name>
    <dbReference type="NCBI Taxonomy" id="121402"/>
    <lineage>
        <taxon>Eukaryota</taxon>
        <taxon>Metazoa</taxon>
        <taxon>Chordata</taxon>
        <taxon>Craniata</taxon>
        <taxon>Vertebrata</taxon>
        <taxon>Euteleostomi</taxon>
        <taxon>Actinopterygii</taxon>
        <taxon>Neopterygii</taxon>
        <taxon>Teleostei</taxon>
        <taxon>Albuliformes</taxon>
        <taxon>Albulidae</taxon>
        <taxon>Albula</taxon>
    </lineage>
</organism>
<dbReference type="InterPro" id="IPR006594">
    <property type="entry name" value="LisH"/>
</dbReference>
<dbReference type="OrthoDB" id="8960668at2759"/>
<accession>A0A8T2NV83</accession>
<gene>
    <name evidence="2" type="ORF">JZ751_013590</name>
</gene>
<reference evidence="2" key="1">
    <citation type="thesis" date="2021" institute="BYU ScholarsArchive" country="Provo, UT, USA">
        <title>Applications of and Algorithms for Genome Assembly and Genomic Analyses with an Emphasis on Marine Teleosts.</title>
        <authorList>
            <person name="Pickett B.D."/>
        </authorList>
    </citation>
    <scope>NUCLEOTIDE SEQUENCE</scope>
    <source>
        <strain evidence="2">HI-2016</strain>
    </source>
</reference>
<comment type="caution">
    <text evidence="2">The sequence shown here is derived from an EMBL/GenBank/DDBJ whole genome shotgun (WGS) entry which is preliminary data.</text>
</comment>
<dbReference type="AlphaFoldDB" id="A0A8T2NV83"/>
<protein>
    <recommendedName>
        <fullName evidence="4">LisH domain-containing protein</fullName>
    </recommendedName>
</protein>